<dbReference type="OrthoDB" id="2224399at2759"/>
<accession>A0A0D7A752</accession>
<dbReference type="EMBL" id="KN882046">
    <property type="protein sequence ID" value="KIY45756.1"/>
    <property type="molecule type" value="Genomic_DNA"/>
</dbReference>
<reference evidence="1 2" key="1">
    <citation type="journal article" date="2015" name="Fungal Genet. Biol.">
        <title>Evolution of novel wood decay mechanisms in Agaricales revealed by the genome sequences of Fistulina hepatica and Cylindrobasidium torrendii.</title>
        <authorList>
            <person name="Floudas D."/>
            <person name="Held B.W."/>
            <person name="Riley R."/>
            <person name="Nagy L.G."/>
            <person name="Koehler G."/>
            <person name="Ransdell A.S."/>
            <person name="Younus H."/>
            <person name="Chow J."/>
            <person name="Chiniquy J."/>
            <person name="Lipzen A."/>
            <person name="Tritt A."/>
            <person name="Sun H."/>
            <person name="Haridas S."/>
            <person name="LaButti K."/>
            <person name="Ohm R.A."/>
            <person name="Kues U."/>
            <person name="Blanchette R.A."/>
            <person name="Grigoriev I.V."/>
            <person name="Minto R.E."/>
            <person name="Hibbett D.S."/>
        </authorList>
    </citation>
    <scope>NUCLEOTIDE SEQUENCE [LARGE SCALE GENOMIC DNA]</scope>
    <source>
        <strain evidence="1 2">ATCC 64428</strain>
    </source>
</reference>
<protein>
    <submittedName>
        <fullName evidence="1">Uncharacterized protein</fullName>
    </submittedName>
</protein>
<dbReference type="AlphaFoldDB" id="A0A0D7A752"/>
<sequence length="212" mass="23337">MSSDSLGTHPQHLFGLRPESDAFNKFVASLVVRKGIAAARPDIKVYSDAVYYNYYALGISFTSKPDKGYVPKSSSIDPWRLYLDSVDFYNVPSAPRASSSRPTEKAFSTYVMLPLSLQLTPDIKDKEGKVMERLSSVVIENDSTGKYFVSSFGEPDRKGGGAGPSNGSVGIWCEWTRDGVMVEFAGDDARGPQAWERGKDAVWKVITIFKPS</sequence>
<proteinExistence type="predicted"/>
<evidence type="ECO:0000313" key="1">
    <source>
        <dbReference type="EMBL" id="KIY45756.1"/>
    </source>
</evidence>
<organism evidence="1 2">
    <name type="scientific">Fistulina hepatica ATCC 64428</name>
    <dbReference type="NCBI Taxonomy" id="1128425"/>
    <lineage>
        <taxon>Eukaryota</taxon>
        <taxon>Fungi</taxon>
        <taxon>Dikarya</taxon>
        <taxon>Basidiomycota</taxon>
        <taxon>Agaricomycotina</taxon>
        <taxon>Agaricomycetes</taxon>
        <taxon>Agaricomycetidae</taxon>
        <taxon>Agaricales</taxon>
        <taxon>Fistulinaceae</taxon>
        <taxon>Fistulina</taxon>
    </lineage>
</organism>
<keyword evidence="2" id="KW-1185">Reference proteome</keyword>
<gene>
    <name evidence="1" type="ORF">FISHEDRAFT_48593</name>
</gene>
<name>A0A0D7A752_9AGAR</name>
<evidence type="ECO:0000313" key="2">
    <source>
        <dbReference type="Proteomes" id="UP000054144"/>
    </source>
</evidence>
<dbReference type="Proteomes" id="UP000054144">
    <property type="component" value="Unassembled WGS sequence"/>
</dbReference>